<reference evidence="1 2" key="2">
    <citation type="journal article" date="2022" name="Mol. Ecol. Resour.">
        <title>The genomes of chicory, endive, great burdock and yacon provide insights into Asteraceae paleo-polyploidization history and plant inulin production.</title>
        <authorList>
            <person name="Fan W."/>
            <person name="Wang S."/>
            <person name="Wang H."/>
            <person name="Wang A."/>
            <person name="Jiang F."/>
            <person name="Liu H."/>
            <person name="Zhao H."/>
            <person name="Xu D."/>
            <person name="Zhang Y."/>
        </authorList>
    </citation>
    <scope>NUCLEOTIDE SEQUENCE [LARGE SCALE GENOMIC DNA]</scope>
    <source>
        <strain evidence="2">cv. Yunnan</strain>
        <tissue evidence="1">Leaves</tissue>
    </source>
</reference>
<keyword evidence="2" id="KW-1185">Reference proteome</keyword>
<accession>A0ACB9BVX8</accession>
<organism evidence="1 2">
    <name type="scientific">Smallanthus sonchifolius</name>
    <dbReference type="NCBI Taxonomy" id="185202"/>
    <lineage>
        <taxon>Eukaryota</taxon>
        <taxon>Viridiplantae</taxon>
        <taxon>Streptophyta</taxon>
        <taxon>Embryophyta</taxon>
        <taxon>Tracheophyta</taxon>
        <taxon>Spermatophyta</taxon>
        <taxon>Magnoliopsida</taxon>
        <taxon>eudicotyledons</taxon>
        <taxon>Gunneridae</taxon>
        <taxon>Pentapetalae</taxon>
        <taxon>asterids</taxon>
        <taxon>campanulids</taxon>
        <taxon>Asterales</taxon>
        <taxon>Asteraceae</taxon>
        <taxon>Asteroideae</taxon>
        <taxon>Heliantheae alliance</taxon>
        <taxon>Millerieae</taxon>
        <taxon>Smallanthus</taxon>
    </lineage>
</organism>
<proteinExistence type="predicted"/>
<name>A0ACB9BVX8_9ASTR</name>
<protein>
    <submittedName>
        <fullName evidence="1">Uncharacterized protein</fullName>
    </submittedName>
</protein>
<dbReference type="Proteomes" id="UP001056120">
    <property type="component" value="Linkage Group LG22"/>
</dbReference>
<gene>
    <name evidence="1" type="ORF">L1987_65975</name>
</gene>
<comment type="caution">
    <text evidence="1">The sequence shown here is derived from an EMBL/GenBank/DDBJ whole genome shotgun (WGS) entry which is preliminary data.</text>
</comment>
<sequence>MKGLYPGQILTAVGVDCNNGIYPVCYAVVESENLSSWTWVLELLGDDMDLCKQSKFTFISDRQKVFPSADQRYCLRHIHENMKGSFRGKLYKDMLCKCATATTIPEYRSAMEELKAFNNKAHSWLCKIPPLHWSRSHFSDM</sequence>
<dbReference type="EMBL" id="CM042039">
    <property type="protein sequence ID" value="KAI3726178.1"/>
    <property type="molecule type" value="Genomic_DNA"/>
</dbReference>
<evidence type="ECO:0000313" key="1">
    <source>
        <dbReference type="EMBL" id="KAI3726178.1"/>
    </source>
</evidence>
<reference evidence="2" key="1">
    <citation type="journal article" date="2022" name="Mol. Ecol. Resour.">
        <title>The genomes of chicory, endive, great burdock and yacon provide insights into Asteraceae palaeo-polyploidization history and plant inulin production.</title>
        <authorList>
            <person name="Fan W."/>
            <person name="Wang S."/>
            <person name="Wang H."/>
            <person name="Wang A."/>
            <person name="Jiang F."/>
            <person name="Liu H."/>
            <person name="Zhao H."/>
            <person name="Xu D."/>
            <person name="Zhang Y."/>
        </authorList>
    </citation>
    <scope>NUCLEOTIDE SEQUENCE [LARGE SCALE GENOMIC DNA]</scope>
    <source>
        <strain evidence="2">cv. Yunnan</strain>
    </source>
</reference>
<evidence type="ECO:0000313" key="2">
    <source>
        <dbReference type="Proteomes" id="UP001056120"/>
    </source>
</evidence>